<dbReference type="PANTHER" id="PTHR22807">
    <property type="entry name" value="NOP2 YEAST -RELATED NOL1/NOP2/FMU SUN DOMAIN-CONTAINING"/>
    <property type="match status" value="1"/>
</dbReference>
<dbReference type="Pfam" id="PF01189">
    <property type="entry name" value="Methyltr_RsmB-F"/>
    <property type="match status" value="1"/>
</dbReference>
<dbReference type="InterPro" id="IPR001678">
    <property type="entry name" value="MeTrfase_RsmB-F_NOP2_dom"/>
</dbReference>
<dbReference type="PRINTS" id="PR02008">
    <property type="entry name" value="RCMTFAMILY"/>
</dbReference>
<feature type="binding site" evidence="5">
    <location>
        <position position="354"/>
    </location>
    <ligand>
        <name>S-adenosyl-L-methionine</name>
        <dbReference type="ChEBI" id="CHEBI:59789"/>
    </ligand>
</feature>
<dbReference type="GO" id="GO:0003723">
    <property type="term" value="F:RNA binding"/>
    <property type="evidence" value="ECO:0007669"/>
    <property type="project" value="UniProtKB-UniRule"/>
</dbReference>
<keyword evidence="1 5" id="KW-0489">Methyltransferase</keyword>
<accession>A0AAN2BKB8</accession>
<feature type="compositionally biased region" description="Polar residues" evidence="6">
    <location>
        <begin position="8"/>
        <end position="28"/>
    </location>
</feature>
<dbReference type="InterPro" id="IPR023267">
    <property type="entry name" value="RCMT"/>
</dbReference>
<organism evidence="8 9">
    <name type="scientific">Marinagarivorans cellulosilyticus</name>
    <dbReference type="NCBI Taxonomy" id="2721545"/>
    <lineage>
        <taxon>Bacteria</taxon>
        <taxon>Pseudomonadati</taxon>
        <taxon>Pseudomonadota</taxon>
        <taxon>Gammaproteobacteria</taxon>
        <taxon>Cellvibrionales</taxon>
        <taxon>Cellvibrionaceae</taxon>
        <taxon>Marinagarivorans</taxon>
    </lineage>
</organism>
<dbReference type="GO" id="GO:0001510">
    <property type="term" value="P:RNA methylation"/>
    <property type="evidence" value="ECO:0007669"/>
    <property type="project" value="InterPro"/>
</dbReference>
<evidence type="ECO:0000313" key="8">
    <source>
        <dbReference type="EMBL" id="BCD97908.1"/>
    </source>
</evidence>
<dbReference type="PROSITE" id="PS51686">
    <property type="entry name" value="SAM_MT_RSMB_NOP"/>
    <property type="match status" value="1"/>
</dbReference>
<dbReference type="AlphaFoldDB" id="A0AAN2BKB8"/>
<name>A0AAN2BKB8_9GAMM</name>
<dbReference type="SUPFAM" id="SSF53335">
    <property type="entry name" value="S-adenosyl-L-methionine-dependent methyltransferases"/>
    <property type="match status" value="1"/>
</dbReference>
<dbReference type="RefSeq" id="WP_236981891.1">
    <property type="nucleotide sequence ID" value="NZ_AP023086.1"/>
</dbReference>
<proteinExistence type="inferred from homology"/>
<dbReference type="Gene3D" id="3.40.50.150">
    <property type="entry name" value="Vaccinia Virus protein VP39"/>
    <property type="match status" value="1"/>
</dbReference>
<feature type="binding site" evidence="5">
    <location>
        <position position="377"/>
    </location>
    <ligand>
        <name>S-adenosyl-L-methionine</name>
        <dbReference type="ChEBI" id="CHEBI:59789"/>
    </ligand>
</feature>
<dbReference type="InterPro" id="IPR049560">
    <property type="entry name" value="MeTrfase_RsmB-F_NOP2_cat"/>
</dbReference>
<feature type="binding site" evidence="5">
    <location>
        <position position="327"/>
    </location>
    <ligand>
        <name>S-adenosyl-L-methionine</name>
        <dbReference type="ChEBI" id="CHEBI:59789"/>
    </ligand>
</feature>
<dbReference type="KEGG" id="marq:MARGE09_P2109"/>
<dbReference type="GO" id="GO:0008173">
    <property type="term" value="F:RNA methyltransferase activity"/>
    <property type="evidence" value="ECO:0007669"/>
    <property type="project" value="InterPro"/>
</dbReference>
<dbReference type="InterPro" id="IPR029063">
    <property type="entry name" value="SAM-dependent_MTases_sf"/>
</dbReference>
<evidence type="ECO:0000256" key="2">
    <source>
        <dbReference type="ARBA" id="ARBA00022679"/>
    </source>
</evidence>
<dbReference type="EMBL" id="AP023086">
    <property type="protein sequence ID" value="BCD97908.1"/>
    <property type="molecule type" value="Genomic_DNA"/>
</dbReference>
<evidence type="ECO:0000259" key="7">
    <source>
        <dbReference type="PROSITE" id="PS51686"/>
    </source>
</evidence>
<dbReference type="Proteomes" id="UP001320119">
    <property type="component" value="Chromosome"/>
</dbReference>
<reference evidence="8 9" key="1">
    <citation type="journal article" date="2022" name="IScience">
        <title>An ultrasensitive nanofiber-based assay for enzymatic hydrolysis and deep-sea microbial degradation of cellulose.</title>
        <authorList>
            <person name="Tsudome M."/>
            <person name="Tachioka M."/>
            <person name="Miyazaki M."/>
            <person name="Uchimura K."/>
            <person name="Tsuda M."/>
            <person name="Takaki Y."/>
            <person name="Deguchi S."/>
        </authorList>
    </citation>
    <scope>NUCLEOTIDE SEQUENCE [LARGE SCALE GENOMIC DNA]</scope>
    <source>
        <strain evidence="8 9">GE09</strain>
    </source>
</reference>
<dbReference type="CDD" id="cd02440">
    <property type="entry name" value="AdoMet_MTases"/>
    <property type="match status" value="1"/>
</dbReference>
<evidence type="ECO:0000256" key="6">
    <source>
        <dbReference type="SAM" id="MobiDB-lite"/>
    </source>
</evidence>
<evidence type="ECO:0000256" key="4">
    <source>
        <dbReference type="ARBA" id="ARBA00022884"/>
    </source>
</evidence>
<gene>
    <name evidence="8" type="ORF">MARGE09_P2109</name>
</gene>
<comment type="similarity">
    <text evidence="5">Belongs to the class I-like SAM-binding methyltransferase superfamily. RsmB/NOP family.</text>
</comment>
<keyword evidence="3 5" id="KW-0949">S-adenosyl-L-methionine</keyword>
<keyword evidence="4 5" id="KW-0694">RNA-binding</keyword>
<comment type="caution">
    <text evidence="5">Lacks conserved residue(s) required for the propagation of feature annotation.</text>
</comment>
<keyword evidence="2 5" id="KW-0808">Transferase</keyword>
<feature type="domain" description="SAM-dependent MTase RsmB/NOP-type" evidence="7">
    <location>
        <begin position="205"/>
        <end position="477"/>
    </location>
</feature>
<keyword evidence="9" id="KW-1185">Reference proteome</keyword>
<evidence type="ECO:0000256" key="1">
    <source>
        <dbReference type="ARBA" id="ARBA00022603"/>
    </source>
</evidence>
<dbReference type="PANTHER" id="PTHR22807:SF53">
    <property type="entry name" value="RIBOSOMAL RNA SMALL SUBUNIT METHYLTRANSFERASE B-RELATED"/>
    <property type="match status" value="1"/>
</dbReference>
<evidence type="ECO:0000313" key="9">
    <source>
        <dbReference type="Proteomes" id="UP001320119"/>
    </source>
</evidence>
<dbReference type="EC" id="2.1.1.176" evidence="8"/>
<sequence>MTKRRTPVNRSNKPSHRNGSNSRPQRNAATEHSDHYSPEVRIANQMRQALALWQEWLDQRNWYQLDRWLKHTLGKNRKYGKRDRLFYGDVLFNAARFGYWAANVITLKNTMSAGATAAQSVSRFSELTPDAFSLKEQLGLLSQSSSGETLLALCQWRAHCEQPLPQALSEYQASVQALQQYQHDDLAGTLVWHGIPTSYAQQLETLKRNGSDDALRSFLAAQDTRPPLWLRLNHENKRTEVMTELAEFYKAQEDGRAISIEGERGVFGLDCYKNGWVEIQDWASQQLALKVDATPGQKVWDACAGGGGKTLAIAAPLKNKGAVWATDIREHKLIEVKRRAKQAEFYNIRTAPWDGEAPLRLPKEIANDGGFDWVLVDGPCSSSGTWRRNPDAKLRNTGEDLTKLTQLQLQLLTHASKSVKTGGKLVYGTCSFFDSENSAIVDEFLTNNPEWSLKSSELMGCPNNNSDTLFAAVLQAP</sequence>
<feature type="active site" description="Nucleophile" evidence="5">
    <location>
        <position position="430"/>
    </location>
</feature>
<feature type="region of interest" description="Disordered" evidence="6">
    <location>
        <begin position="1"/>
        <end position="37"/>
    </location>
</feature>
<evidence type="ECO:0000256" key="5">
    <source>
        <dbReference type="PROSITE-ProRule" id="PRU01023"/>
    </source>
</evidence>
<evidence type="ECO:0000256" key="3">
    <source>
        <dbReference type="ARBA" id="ARBA00022691"/>
    </source>
</evidence>
<protein>
    <submittedName>
        <fullName evidence="8">16S rRNA (Cytosine967-C5)-methyltransferase</fullName>
        <ecNumber evidence="8">2.1.1.176</ecNumber>
    </submittedName>
</protein>